<dbReference type="EMBL" id="AYZE01000005">
    <property type="protein sequence ID" value="KRM92601.1"/>
    <property type="molecule type" value="Genomic_DNA"/>
</dbReference>
<protein>
    <recommendedName>
        <fullName evidence="2">YdbS-like PH domain-containing protein</fullName>
    </recommendedName>
</protein>
<reference evidence="3 4" key="1">
    <citation type="journal article" date="2015" name="Genome Announc.">
        <title>Expanding the biotechnology potential of lactobacilli through comparative genomics of 213 strains and associated genera.</title>
        <authorList>
            <person name="Sun Z."/>
            <person name="Harris H.M."/>
            <person name="McCann A."/>
            <person name="Guo C."/>
            <person name="Argimon S."/>
            <person name="Zhang W."/>
            <person name="Yang X."/>
            <person name="Jeffery I.B."/>
            <person name="Cooney J.C."/>
            <person name="Kagawa T.F."/>
            <person name="Liu W."/>
            <person name="Song Y."/>
            <person name="Salvetti E."/>
            <person name="Wrobel A."/>
            <person name="Rasinkangas P."/>
            <person name="Parkhill J."/>
            <person name="Rea M.C."/>
            <person name="O'Sullivan O."/>
            <person name="Ritari J."/>
            <person name="Douillard F.P."/>
            <person name="Paul Ross R."/>
            <person name="Yang R."/>
            <person name="Briner A.E."/>
            <person name="Felis G.E."/>
            <person name="de Vos W.M."/>
            <person name="Barrangou R."/>
            <person name="Klaenhammer T.R."/>
            <person name="Caufield P.W."/>
            <person name="Cui Y."/>
            <person name="Zhang H."/>
            <person name="O'Toole P.W."/>
        </authorList>
    </citation>
    <scope>NUCLEOTIDE SEQUENCE [LARGE SCALE GENOMIC DNA]</scope>
    <source>
        <strain evidence="3 4">DSM 21116</strain>
    </source>
</reference>
<dbReference type="InterPro" id="IPR005182">
    <property type="entry name" value="YdbS-like_PH"/>
</dbReference>
<dbReference type="PATRIC" id="fig|1423729.3.peg.1561"/>
<proteinExistence type="predicted"/>
<dbReference type="AlphaFoldDB" id="A0A0R2CX58"/>
<keyword evidence="4" id="KW-1185">Reference proteome</keyword>
<feature type="domain" description="YdbS-like PH" evidence="2">
    <location>
        <begin position="76"/>
        <end position="152"/>
    </location>
</feature>
<dbReference type="RefSeq" id="WP_057828204.1">
    <property type="nucleotide sequence ID" value="NZ_AYZE01000005.1"/>
</dbReference>
<dbReference type="Pfam" id="PF03703">
    <property type="entry name" value="bPH_2"/>
    <property type="match status" value="1"/>
</dbReference>
<dbReference type="PANTHER" id="PTHR34473:SF2">
    <property type="entry name" value="UPF0699 TRANSMEMBRANE PROTEIN YDBT"/>
    <property type="match status" value="1"/>
</dbReference>
<gene>
    <name evidence="3" type="ORF">FC80_GL001538</name>
</gene>
<dbReference type="Proteomes" id="UP000051131">
    <property type="component" value="Unassembled WGS sequence"/>
</dbReference>
<evidence type="ECO:0000256" key="1">
    <source>
        <dbReference type="SAM" id="Phobius"/>
    </source>
</evidence>
<organism evidence="3 4">
    <name type="scientific">Liquorilactobacillus cacaonum DSM 21116</name>
    <dbReference type="NCBI Taxonomy" id="1423729"/>
    <lineage>
        <taxon>Bacteria</taxon>
        <taxon>Bacillati</taxon>
        <taxon>Bacillota</taxon>
        <taxon>Bacilli</taxon>
        <taxon>Lactobacillales</taxon>
        <taxon>Lactobacillaceae</taxon>
        <taxon>Liquorilactobacillus</taxon>
    </lineage>
</organism>
<evidence type="ECO:0000313" key="3">
    <source>
        <dbReference type="EMBL" id="KRM92601.1"/>
    </source>
</evidence>
<sequence>MSKYSLLKNKMPSAIKKAWIISDLLTFFILIIIVSLARFFTNIFITSSWINKSAIIFFIVAVLATIASLLLIPYRYYFHRYKINQTEVAIQTGFFFRKTTYIPLIRIQHIETSQGPILRFVHLTELSIHTAANVHLLSGLDIKTAANLRTQILDLVEVIREDV</sequence>
<comment type="caution">
    <text evidence="3">The sequence shown here is derived from an EMBL/GenBank/DDBJ whole genome shotgun (WGS) entry which is preliminary data.</text>
</comment>
<dbReference type="STRING" id="1423729.FC80_GL001538"/>
<feature type="transmembrane region" description="Helical" evidence="1">
    <location>
        <begin position="53"/>
        <end position="72"/>
    </location>
</feature>
<accession>A0A0R2CX58</accession>
<keyword evidence="1" id="KW-0812">Transmembrane</keyword>
<evidence type="ECO:0000259" key="2">
    <source>
        <dbReference type="Pfam" id="PF03703"/>
    </source>
</evidence>
<dbReference type="PANTHER" id="PTHR34473">
    <property type="entry name" value="UPF0699 TRANSMEMBRANE PROTEIN YDBS"/>
    <property type="match status" value="1"/>
</dbReference>
<keyword evidence="1" id="KW-1133">Transmembrane helix</keyword>
<keyword evidence="1" id="KW-0472">Membrane</keyword>
<evidence type="ECO:0000313" key="4">
    <source>
        <dbReference type="Proteomes" id="UP000051131"/>
    </source>
</evidence>
<dbReference type="OrthoDB" id="1750577at2"/>
<name>A0A0R2CX58_9LACO</name>
<feature type="transmembrane region" description="Helical" evidence="1">
    <location>
        <begin position="20"/>
        <end position="41"/>
    </location>
</feature>